<dbReference type="Ensembl" id="ENSTMTT00000022464.1">
    <property type="protein sequence ID" value="ENSTMTP00000021694.1"/>
    <property type="gene ID" value="ENSTMTG00000015854.1"/>
</dbReference>
<feature type="compositionally biased region" description="Basic and acidic residues" evidence="1">
    <location>
        <begin position="513"/>
        <end position="536"/>
    </location>
</feature>
<feature type="compositionally biased region" description="Basic and acidic residues" evidence="1">
    <location>
        <begin position="44"/>
        <end position="59"/>
    </location>
</feature>
<sequence>MSDVEEEISSSESVGIASKNRKLPHRNASAAARKLLLDGSDDETGLKSESEKEVKEQYARKKKLSQPGSSAARRKYISESEVGSSDSETDTRMAHKNRQSNSKKPPQRTVCASSPKIKNPTIEFSEDDSKNHKSEDGSSQKVSSQSTSTHKQHAVSNSEDEEDSESGRWNGRKIKKVTSQKPATPFKKAKVLSDLEDTAESETEVKENGRSSVSESMETSGTPGSSKSGPDASFNCSSNLASETDTNNSNYSDAINKKRRKREVTKKGSFSQENGHSRRATRKRLYGSDSEYSKGVYKIVNDKDGGRRRIPRRSATVAASKLRLMSDVEEEISSSESIGIRSKNRKLPHRSASAAARKLLLDGFEDDTGLKSESEKEQKEQYIKRKMLSQAGSSARRKYISESEDKSSDSEIGAKMAPKNRQSNGHKQPHRTVCAASPKIKNPTVEFSEDSKSHKSGDGSSQKVSDQSTSAHTQHAVSNSEDEADSLSGRWNGRRIKKMTSQKSATLFKKAKALSDLKNRAESETEVRENGRRSVSERTGPSGTAGSSKSGPDASFNCSSNLEFDTDSNSSNYSNATNTKKRKRKGKTKVIRKGNFKANASKSMILSRQRKRRRINMDDNDWEDLDYTKYKRAPQRSKIRTRNQGRKTVRYDDRGLDSVLELRDYRT</sequence>
<evidence type="ECO:0000256" key="1">
    <source>
        <dbReference type="SAM" id="MobiDB-lite"/>
    </source>
</evidence>
<reference evidence="2" key="1">
    <citation type="submission" date="2025-08" db="UniProtKB">
        <authorList>
            <consortium name="Ensembl"/>
        </authorList>
    </citation>
    <scope>IDENTIFICATION</scope>
</reference>
<feature type="compositionally biased region" description="Basic and acidic residues" evidence="1">
    <location>
        <begin position="399"/>
        <end position="409"/>
    </location>
</feature>
<feature type="compositionally biased region" description="Low complexity" evidence="1">
    <location>
        <begin position="139"/>
        <end position="149"/>
    </location>
</feature>
<accession>A0A674JR71</accession>
<dbReference type="AlphaFoldDB" id="A0A674JR71"/>
<feature type="compositionally biased region" description="Polar residues" evidence="1">
    <location>
        <begin position="462"/>
        <end position="479"/>
    </location>
</feature>
<proteinExistence type="predicted"/>
<dbReference type="Proteomes" id="UP000472274">
    <property type="component" value="Unplaced"/>
</dbReference>
<feature type="compositionally biased region" description="Low complexity" evidence="1">
    <location>
        <begin position="567"/>
        <end position="578"/>
    </location>
</feature>
<feature type="compositionally biased region" description="Polar residues" evidence="1">
    <location>
        <begin position="234"/>
        <end position="253"/>
    </location>
</feature>
<organism evidence="2 3">
    <name type="scientific">Terrapene triunguis</name>
    <name type="common">Three-toed box turtle</name>
    <dbReference type="NCBI Taxonomy" id="2587831"/>
    <lineage>
        <taxon>Eukaryota</taxon>
        <taxon>Metazoa</taxon>
        <taxon>Chordata</taxon>
        <taxon>Craniata</taxon>
        <taxon>Vertebrata</taxon>
        <taxon>Euteleostomi</taxon>
        <taxon>Archelosauria</taxon>
        <taxon>Testudinata</taxon>
        <taxon>Testudines</taxon>
        <taxon>Cryptodira</taxon>
        <taxon>Durocryptodira</taxon>
        <taxon>Testudinoidea</taxon>
        <taxon>Emydidae</taxon>
        <taxon>Terrapene</taxon>
    </lineage>
</organism>
<evidence type="ECO:0000313" key="3">
    <source>
        <dbReference type="Proteomes" id="UP000472274"/>
    </source>
</evidence>
<dbReference type="InParanoid" id="A0A674JR71"/>
<dbReference type="GeneTree" id="ENSGT00950000185720"/>
<feature type="compositionally biased region" description="Low complexity" evidence="1">
    <location>
        <begin position="219"/>
        <end position="230"/>
    </location>
</feature>
<feature type="compositionally biased region" description="Basic and acidic residues" evidence="1">
    <location>
        <begin position="368"/>
        <end position="383"/>
    </location>
</feature>
<feature type="compositionally biased region" description="Polar residues" evidence="1">
    <location>
        <begin position="537"/>
        <end position="563"/>
    </location>
</feature>
<keyword evidence="3" id="KW-1185">Reference proteome</keyword>
<feature type="region of interest" description="Disordered" evidence="1">
    <location>
        <begin position="328"/>
        <end position="612"/>
    </location>
</feature>
<feature type="compositionally biased region" description="Basic and acidic residues" evidence="1">
    <location>
        <begin position="127"/>
        <end position="138"/>
    </location>
</feature>
<protein>
    <submittedName>
        <fullName evidence="2">Uncharacterized protein</fullName>
    </submittedName>
</protein>
<evidence type="ECO:0000313" key="2">
    <source>
        <dbReference type="Ensembl" id="ENSTMTP00000021694.1"/>
    </source>
</evidence>
<feature type="compositionally biased region" description="Basic residues" evidence="1">
    <location>
        <begin position="579"/>
        <end position="595"/>
    </location>
</feature>
<reference evidence="2" key="2">
    <citation type="submission" date="2025-09" db="UniProtKB">
        <authorList>
            <consortium name="Ensembl"/>
        </authorList>
    </citation>
    <scope>IDENTIFICATION</scope>
</reference>
<feature type="region of interest" description="Disordered" evidence="1">
    <location>
        <begin position="1"/>
        <end position="288"/>
    </location>
</feature>
<name>A0A674JR71_9SAUR</name>